<reference evidence="1 2" key="1">
    <citation type="journal article" date="2019" name="Int. J. Syst. Evol. Microbiol.">
        <title>The Global Catalogue of Microorganisms (GCM) 10K type strain sequencing project: providing services to taxonomists for standard genome sequencing and annotation.</title>
        <authorList>
            <consortium name="The Broad Institute Genomics Platform"/>
            <consortium name="The Broad Institute Genome Sequencing Center for Infectious Disease"/>
            <person name="Wu L."/>
            <person name="Ma J."/>
        </authorList>
    </citation>
    <scope>NUCLEOTIDE SEQUENCE [LARGE SCALE GENOMIC DNA]</scope>
    <source>
        <strain evidence="1 2">CGMCC 1.10387</strain>
    </source>
</reference>
<sequence>MNRDPERSRGRGLGLGRRQFLALTGAVGVSSLAGCADRVLGSNRETIDGDALAELVAGDAPMVPKTVPVDIEASFVDEQRAAAKSKLDDVPGPFDEEQIPNGVIRERLNGEYDAARESVRAVSDAETPYERLGHATRARTSAHEVLTAWRAIESEATVADLREAQSAVRDQADAFTSRWSYVGDGPVRAAVVHAEIEREIRGVRNWLSFRERALDHASRNVLDFADLAVDVERARVDVAVASYLYDRFRESLAAERNRRERFESTRETLRDRLGRRSESLPAETDDPTSLVDREIDETVGVVALGDLLRDAQWRIEDVDGGDAPHLASAAVDAAATFTYVRAFERLRERIEGGDDVAVGTAEDVAALRSEAIDAIAAARDAEAGGLVAEATLPQFAREIQWTDDRFERSSGAVAVSSIRWDAAKYVVVAETCRAVPTASADVVAVLRGESDA</sequence>
<accession>A0ABD6DTE5</accession>
<proteinExistence type="predicted"/>
<evidence type="ECO:0008006" key="3">
    <source>
        <dbReference type="Google" id="ProtNLM"/>
    </source>
</evidence>
<keyword evidence="2" id="KW-1185">Reference proteome</keyword>
<gene>
    <name evidence="1" type="ORF">ACFSAS_06915</name>
</gene>
<dbReference type="Proteomes" id="UP001597092">
    <property type="component" value="Unassembled WGS sequence"/>
</dbReference>
<dbReference type="PROSITE" id="PS51318">
    <property type="entry name" value="TAT"/>
    <property type="match status" value="1"/>
</dbReference>
<name>A0ABD6DTE5_9EURY</name>
<protein>
    <recommendedName>
        <fullName evidence="3">Outer membrane protein TolC</fullName>
    </recommendedName>
</protein>
<comment type="caution">
    <text evidence="1">The sequence shown here is derived from an EMBL/GenBank/DDBJ whole genome shotgun (WGS) entry which is preliminary data.</text>
</comment>
<evidence type="ECO:0000313" key="1">
    <source>
        <dbReference type="EMBL" id="MFD1685343.1"/>
    </source>
</evidence>
<dbReference type="RefSeq" id="WP_256306657.1">
    <property type="nucleotide sequence ID" value="NZ_JANHAW010000001.1"/>
</dbReference>
<dbReference type="PROSITE" id="PS51257">
    <property type="entry name" value="PROKAR_LIPOPROTEIN"/>
    <property type="match status" value="1"/>
</dbReference>
<dbReference type="InterPro" id="IPR006311">
    <property type="entry name" value="TAT_signal"/>
</dbReference>
<dbReference type="AlphaFoldDB" id="A0ABD6DTE5"/>
<dbReference type="EMBL" id="JBHUDP010000002">
    <property type="protein sequence ID" value="MFD1685343.1"/>
    <property type="molecule type" value="Genomic_DNA"/>
</dbReference>
<evidence type="ECO:0000313" key="2">
    <source>
        <dbReference type="Proteomes" id="UP001597092"/>
    </source>
</evidence>
<organism evidence="1 2">
    <name type="scientific">Halobellus litoreus</name>
    <dbReference type="NCBI Taxonomy" id="755310"/>
    <lineage>
        <taxon>Archaea</taxon>
        <taxon>Methanobacteriati</taxon>
        <taxon>Methanobacteriota</taxon>
        <taxon>Stenosarchaea group</taxon>
        <taxon>Halobacteria</taxon>
        <taxon>Halobacteriales</taxon>
        <taxon>Haloferacaceae</taxon>
        <taxon>Halobellus</taxon>
    </lineage>
</organism>